<dbReference type="InterPro" id="IPR017969">
    <property type="entry name" value="Heavy-metal-associated_CS"/>
</dbReference>
<keyword evidence="8" id="KW-0476">Mercury</keyword>
<evidence type="ECO:0000256" key="10">
    <source>
        <dbReference type="ARBA" id="ARBA00023136"/>
    </source>
</evidence>
<dbReference type="PANTHER" id="PTHR46594">
    <property type="entry name" value="P-TYPE CATION-TRANSPORTING ATPASE"/>
    <property type="match status" value="1"/>
</dbReference>
<evidence type="ECO:0000256" key="1">
    <source>
        <dbReference type="ARBA" id="ARBA00004429"/>
    </source>
</evidence>
<dbReference type="InterPro" id="IPR006121">
    <property type="entry name" value="HMA_dom"/>
</dbReference>
<dbReference type="GO" id="GO:0005886">
    <property type="term" value="C:plasma membrane"/>
    <property type="evidence" value="ECO:0007669"/>
    <property type="project" value="UniProtKB-SubCell"/>
</dbReference>
<keyword evidence="3" id="KW-0475">Mercuric resistance</keyword>
<dbReference type="Gene3D" id="1.10.287.910">
    <property type="entry name" value="bacterial mercury transporter, merf"/>
    <property type="match status" value="1"/>
</dbReference>
<reference evidence="13" key="1">
    <citation type="submission" date="2018-07" db="EMBL/GenBank/DDBJ databases">
        <authorList>
            <person name="Quirk P.G."/>
            <person name="Krulwich T.A."/>
        </authorList>
    </citation>
    <scope>NUCLEOTIDE SEQUENCE</scope>
</reference>
<dbReference type="GO" id="GO:0015097">
    <property type="term" value="F:mercury ion transmembrane transporter activity"/>
    <property type="evidence" value="ECO:0007669"/>
    <property type="project" value="InterPro"/>
</dbReference>
<keyword evidence="6 11" id="KW-0812">Transmembrane</keyword>
<gene>
    <name evidence="13" type="ORF">DF3PB_40026</name>
</gene>
<dbReference type="Gene3D" id="3.30.70.100">
    <property type="match status" value="1"/>
</dbReference>
<sequence length="197" mass="20408">MKPPKQSWILAGGLLSALAASLCCIGPLVAVALGLGSFAAAGWFEASRPIFLGVTVGLLVVAWVLAIRARRMQCAADASCATLPPKRWPLMLLSFCTLVVVGVALFPETARTVADRPRTASTAAVGGTVLRVRIPSMDCAACAIGIEGTLRGVAGVRSAVVRYATKDAEIAYDPSIISQAALIARIDGTGFKAELVK</sequence>
<dbReference type="SUPFAM" id="SSF55008">
    <property type="entry name" value="HMA, heavy metal-associated domain"/>
    <property type="match status" value="1"/>
</dbReference>
<feature type="transmembrane region" description="Helical" evidence="11">
    <location>
        <begin position="50"/>
        <end position="67"/>
    </location>
</feature>
<accession>A0A380THQ4</accession>
<evidence type="ECO:0000313" key="13">
    <source>
        <dbReference type="EMBL" id="SUS07229.1"/>
    </source>
</evidence>
<keyword evidence="2" id="KW-0813">Transport</keyword>
<keyword evidence="7" id="KW-0479">Metal-binding</keyword>
<keyword evidence="10 11" id="KW-0472">Membrane</keyword>
<comment type="subcellular location">
    <subcellularLocation>
        <location evidence="1">Cell inner membrane</location>
        <topology evidence="1">Multi-pass membrane protein</topology>
    </subcellularLocation>
</comment>
<keyword evidence="9 11" id="KW-1133">Transmembrane helix</keyword>
<proteinExistence type="predicted"/>
<evidence type="ECO:0000256" key="6">
    <source>
        <dbReference type="ARBA" id="ARBA00022692"/>
    </source>
</evidence>
<dbReference type="Pfam" id="PF00403">
    <property type="entry name" value="HMA"/>
    <property type="match status" value="1"/>
</dbReference>
<dbReference type="GO" id="GO:0046872">
    <property type="term" value="F:metal ion binding"/>
    <property type="evidence" value="ECO:0007669"/>
    <property type="project" value="UniProtKB-KW"/>
</dbReference>
<evidence type="ECO:0000256" key="7">
    <source>
        <dbReference type="ARBA" id="ARBA00022723"/>
    </source>
</evidence>
<evidence type="ECO:0000256" key="8">
    <source>
        <dbReference type="ARBA" id="ARBA00022914"/>
    </source>
</evidence>
<evidence type="ECO:0000256" key="3">
    <source>
        <dbReference type="ARBA" id="ARBA00022466"/>
    </source>
</evidence>
<dbReference type="InterPro" id="IPR036163">
    <property type="entry name" value="HMA_dom_sf"/>
</dbReference>
<evidence type="ECO:0000256" key="2">
    <source>
        <dbReference type="ARBA" id="ARBA00022448"/>
    </source>
</evidence>
<protein>
    <submittedName>
        <fullName evidence="13">Heavy metal transport/detoxification protein</fullName>
    </submittedName>
</protein>
<keyword evidence="5" id="KW-0997">Cell inner membrane</keyword>
<dbReference type="Pfam" id="PF02411">
    <property type="entry name" value="MerT"/>
    <property type="match status" value="1"/>
</dbReference>
<evidence type="ECO:0000259" key="12">
    <source>
        <dbReference type="PROSITE" id="PS50846"/>
    </source>
</evidence>
<dbReference type="PROSITE" id="PS01047">
    <property type="entry name" value="HMA_1"/>
    <property type="match status" value="1"/>
</dbReference>
<keyword evidence="4" id="KW-1003">Cell membrane</keyword>
<feature type="transmembrane region" description="Helical" evidence="11">
    <location>
        <begin position="88"/>
        <end position="106"/>
    </location>
</feature>
<dbReference type="AlphaFoldDB" id="A0A380THQ4"/>
<dbReference type="PROSITE" id="PS50846">
    <property type="entry name" value="HMA_2"/>
    <property type="match status" value="1"/>
</dbReference>
<dbReference type="FunFam" id="3.30.70.100:FF:000001">
    <property type="entry name" value="ATPase copper transporting beta"/>
    <property type="match status" value="1"/>
</dbReference>
<evidence type="ECO:0000256" key="9">
    <source>
        <dbReference type="ARBA" id="ARBA00022989"/>
    </source>
</evidence>
<evidence type="ECO:0000256" key="11">
    <source>
        <dbReference type="SAM" id="Phobius"/>
    </source>
</evidence>
<organism evidence="13">
    <name type="scientific">metagenome</name>
    <dbReference type="NCBI Taxonomy" id="256318"/>
    <lineage>
        <taxon>unclassified sequences</taxon>
        <taxon>metagenomes</taxon>
    </lineage>
</organism>
<evidence type="ECO:0000256" key="4">
    <source>
        <dbReference type="ARBA" id="ARBA00022475"/>
    </source>
</evidence>
<dbReference type="CDD" id="cd00371">
    <property type="entry name" value="HMA"/>
    <property type="match status" value="1"/>
</dbReference>
<dbReference type="InterPro" id="IPR003457">
    <property type="entry name" value="Transprt_MerT"/>
</dbReference>
<dbReference type="EMBL" id="UIDG01000334">
    <property type="protein sequence ID" value="SUS07229.1"/>
    <property type="molecule type" value="Genomic_DNA"/>
</dbReference>
<name>A0A380THQ4_9ZZZZ</name>
<evidence type="ECO:0000256" key="5">
    <source>
        <dbReference type="ARBA" id="ARBA00022519"/>
    </source>
</evidence>
<feature type="domain" description="HMA" evidence="12">
    <location>
        <begin position="128"/>
        <end position="194"/>
    </location>
</feature>
<dbReference type="PANTHER" id="PTHR46594:SF4">
    <property type="entry name" value="P-TYPE CATION-TRANSPORTING ATPASE"/>
    <property type="match status" value="1"/>
</dbReference>